<sequence>MIRDIRSLDLNLLKALDALLIECNATRAAERLGLTQPAVSGLLARLRDAFGDPLFVRGQRGMLPTERALQLAGPVRQVLEAAEALLQRPAFVPAEADMTLTLAATDYALQAVVAPFLVRLRVEAPGIRVAALAADSLALQARFDTGDLDLALTTPQTALPALHARTLFEEDYVVALREDHPDAAAPLGLDRYCALDHALVSLAGGGFAGVADAALAGLGRSRRVVLSVSSFLVLAGILRSTDLIATVPRRLLRDMPGLAIRPLPLPVPGFTKIAVWHERTHRDEGHRWLRGLLFETARAA</sequence>
<evidence type="ECO:0000256" key="2">
    <source>
        <dbReference type="ARBA" id="ARBA00023015"/>
    </source>
</evidence>
<dbReference type="SUPFAM" id="SSF53850">
    <property type="entry name" value="Periplasmic binding protein-like II"/>
    <property type="match status" value="1"/>
</dbReference>
<dbReference type="Pfam" id="PF00126">
    <property type="entry name" value="HTH_1"/>
    <property type="match status" value="1"/>
</dbReference>
<keyword evidence="2" id="KW-0805">Transcription regulation</keyword>
<dbReference type="InterPro" id="IPR036388">
    <property type="entry name" value="WH-like_DNA-bd_sf"/>
</dbReference>
<dbReference type="Pfam" id="PF03466">
    <property type="entry name" value="LysR_substrate"/>
    <property type="match status" value="1"/>
</dbReference>
<dbReference type="InterPro" id="IPR005119">
    <property type="entry name" value="LysR_subst-bd"/>
</dbReference>
<dbReference type="PANTHER" id="PTHR30118:SF15">
    <property type="entry name" value="TRANSCRIPTIONAL REGULATORY PROTEIN"/>
    <property type="match status" value="1"/>
</dbReference>
<evidence type="ECO:0000256" key="4">
    <source>
        <dbReference type="ARBA" id="ARBA00023163"/>
    </source>
</evidence>
<dbReference type="Proteomes" id="UP000566813">
    <property type="component" value="Unassembled WGS sequence"/>
</dbReference>
<keyword evidence="4" id="KW-0804">Transcription</keyword>
<dbReference type="InterPro" id="IPR000847">
    <property type="entry name" value="LysR_HTH_N"/>
</dbReference>
<gene>
    <name evidence="6" type="ORF">H7F51_15500</name>
</gene>
<accession>A0A7X1FTZ1</accession>
<dbReference type="GO" id="GO:0003700">
    <property type="term" value="F:DNA-binding transcription factor activity"/>
    <property type="evidence" value="ECO:0007669"/>
    <property type="project" value="InterPro"/>
</dbReference>
<evidence type="ECO:0000256" key="3">
    <source>
        <dbReference type="ARBA" id="ARBA00023125"/>
    </source>
</evidence>
<evidence type="ECO:0000256" key="1">
    <source>
        <dbReference type="ARBA" id="ARBA00009437"/>
    </source>
</evidence>
<dbReference type="EMBL" id="JACLAW010000013">
    <property type="protein sequence ID" value="MBC2666923.1"/>
    <property type="molecule type" value="Genomic_DNA"/>
</dbReference>
<keyword evidence="7" id="KW-1185">Reference proteome</keyword>
<dbReference type="AlphaFoldDB" id="A0A7X1FTZ1"/>
<feature type="domain" description="HTH lysR-type" evidence="5">
    <location>
        <begin position="8"/>
        <end position="65"/>
    </location>
</feature>
<dbReference type="Gene3D" id="3.40.190.10">
    <property type="entry name" value="Periplasmic binding protein-like II"/>
    <property type="match status" value="2"/>
</dbReference>
<reference evidence="6 7" key="1">
    <citation type="submission" date="2020-08" db="EMBL/GenBank/DDBJ databases">
        <title>The genome sequence of type strain Novosphingobium flavum NBRC 111647.</title>
        <authorList>
            <person name="Liu Y."/>
        </authorList>
    </citation>
    <scope>NUCLEOTIDE SEQUENCE [LARGE SCALE GENOMIC DNA]</scope>
    <source>
        <strain evidence="6 7">NBRC 111647</strain>
    </source>
</reference>
<comment type="similarity">
    <text evidence="1">Belongs to the LysR transcriptional regulatory family.</text>
</comment>
<dbReference type="PRINTS" id="PR00039">
    <property type="entry name" value="HTHLYSR"/>
</dbReference>
<dbReference type="RefSeq" id="WP_185665223.1">
    <property type="nucleotide sequence ID" value="NZ_JACLAW010000013.1"/>
</dbReference>
<evidence type="ECO:0000313" key="6">
    <source>
        <dbReference type="EMBL" id="MBC2666923.1"/>
    </source>
</evidence>
<dbReference type="SUPFAM" id="SSF46785">
    <property type="entry name" value="Winged helix' DNA-binding domain"/>
    <property type="match status" value="1"/>
</dbReference>
<proteinExistence type="inferred from homology"/>
<name>A0A7X1FTZ1_9SPHN</name>
<dbReference type="InterPro" id="IPR036390">
    <property type="entry name" value="WH_DNA-bd_sf"/>
</dbReference>
<dbReference type="PROSITE" id="PS50931">
    <property type="entry name" value="HTH_LYSR"/>
    <property type="match status" value="1"/>
</dbReference>
<organism evidence="6 7">
    <name type="scientific">Novosphingobium flavum</name>
    <dbReference type="NCBI Taxonomy" id="1778672"/>
    <lineage>
        <taxon>Bacteria</taxon>
        <taxon>Pseudomonadati</taxon>
        <taxon>Pseudomonadota</taxon>
        <taxon>Alphaproteobacteria</taxon>
        <taxon>Sphingomonadales</taxon>
        <taxon>Sphingomonadaceae</taxon>
        <taxon>Novosphingobium</taxon>
    </lineage>
</organism>
<dbReference type="GO" id="GO:0003677">
    <property type="term" value="F:DNA binding"/>
    <property type="evidence" value="ECO:0007669"/>
    <property type="project" value="UniProtKB-KW"/>
</dbReference>
<dbReference type="PANTHER" id="PTHR30118">
    <property type="entry name" value="HTH-TYPE TRANSCRIPTIONAL REGULATOR LEUO-RELATED"/>
    <property type="match status" value="1"/>
</dbReference>
<evidence type="ECO:0000313" key="7">
    <source>
        <dbReference type="Proteomes" id="UP000566813"/>
    </source>
</evidence>
<protein>
    <submittedName>
        <fullName evidence="6">LysR family transcriptional regulator</fullName>
    </submittedName>
</protein>
<evidence type="ECO:0000259" key="5">
    <source>
        <dbReference type="PROSITE" id="PS50931"/>
    </source>
</evidence>
<dbReference type="InterPro" id="IPR050389">
    <property type="entry name" value="LysR-type_TF"/>
</dbReference>
<keyword evidence="3" id="KW-0238">DNA-binding</keyword>
<dbReference type="Gene3D" id="1.10.10.10">
    <property type="entry name" value="Winged helix-like DNA-binding domain superfamily/Winged helix DNA-binding domain"/>
    <property type="match status" value="1"/>
</dbReference>
<comment type="caution">
    <text evidence="6">The sequence shown here is derived from an EMBL/GenBank/DDBJ whole genome shotgun (WGS) entry which is preliminary data.</text>
</comment>